<gene>
    <name evidence="3" type="ORF">GALL_531750</name>
</gene>
<dbReference type="EMBL" id="MLJW01007468">
    <property type="protein sequence ID" value="OIQ65269.1"/>
    <property type="molecule type" value="Genomic_DNA"/>
</dbReference>
<protein>
    <recommendedName>
        <fullName evidence="4">DUF1269 domain-containing protein</fullName>
    </recommendedName>
</protein>
<keyword evidence="2" id="KW-1133">Transmembrane helix</keyword>
<sequence length="169" mass="17523">MRRLFFLAPDVRSAHDVVDSLLLARVPEKHIHVLAREGTPLTDLPEAGIAQSSDLIPAIERGAAAGGVTGGLAGLVAVAIPGMAIIPAGGIVIALAAAGALVGSWASSMIGVSVSSTRLERFKEAIASGQVLVMADVQHEHAERIEQKIRESRPAVQSEGMDPDIPAFP</sequence>
<feature type="transmembrane region" description="Helical" evidence="2">
    <location>
        <begin position="91"/>
        <end position="114"/>
    </location>
</feature>
<comment type="caution">
    <text evidence="3">The sequence shown here is derived from an EMBL/GenBank/DDBJ whole genome shotgun (WGS) entry which is preliminary data.</text>
</comment>
<dbReference type="InterPro" id="IPR052948">
    <property type="entry name" value="Low_temp-induced_all0457"/>
</dbReference>
<evidence type="ECO:0000256" key="2">
    <source>
        <dbReference type="SAM" id="Phobius"/>
    </source>
</evidence>
<evidence type="ECO:0000256" key="1">
    <source>
        <dbReference type="SAM" id="MobiDB-lite"/>
    </source>
</evidence>
<evidence type="ECO:0000313" key="3">
    <source>
        <dbReference type="EMBL" id="OIQ65269.1"/>
    </source>
</evidence>
<proteinExistence type="predicted"/>
<organism evidence="3">
    <name type="scientific">mine drainage metagenome</name>
    <dbReference type="NCBI Taxonomy" id="410659"/>
    <lineage>
        <taxon>unclassified sequences</taxon>
        <taxon>metagenomes</taxon>
        <taxon>ecological metagenomes</taxon>
    </lineage>
</organism>
<dbReference type="AlphaFoldDB" id="A0A1J5PNW9"/>
<feature type="region of interest" description="Disordered" evidence="1">
    <location>
        <begin position="146"/>
        <end position="169"/>
    </location>
</feature>
<reference evidence="3" key="1">
    <citation type="submission" date="2016-10" db="EMBL/GenBank/DDBJ databases">
        <title>Sequence of Gallionella enrichment culture.</title>
        <authorList>
            <person name="Poehlein A."/>
            <person name="Muehling M."/>
            <person name="Daniel R."/>
        </authorList>
    </citation>
    <scope>NUCLEOTIDE SEQUENCE</scope>
</reference>
<evidence type="ECO:0008006" key="4">
    <source>
        <dbReference type="Google" id="ProtNLM"/>
    </source>
</evidence>
<keyword evidence="2" id="KW-0472">Membrane</keyword>
<feature type="transmembrane region" description="Helical" evidence="2">
    <location>
        <begin position="63"/>
        <end position="85"/>
    </location>
</feature>
<dbReference type="PANTHER" id="PTHR36109">
    <property type="entry name" value="MEMBRANE PROTEIN-RELATED"/>
    <property type="match status" value="1"/>
</dbReference>
<keyword evidence="2" id="KW-0812">Transmembrane</keyword>
<name>A0A1J5PNW9_9ZZZZ</name>
<dbReference type="PANTHER" id="PTHR36109:SF2">
    <property type="entry name" value="MEMBRANE PROTEIN"/>
    <property type="match status" value="1"/>
</dbReference>
<accession>A0A1J5PNW9</accession>